<evidence type="ECO:0000313" key="1">
    <source>
        <dbReference type="EMBL" id="KAF2029411.1"/>
    </source>
</evidence>
<gene>
    <name evidence="1" type="ORF">EK21DRAFT_112966</name>
</gene>
<dbReference type="AlphaFoldDB" id="A0A9P4H726"/>
<reference evidence="1" key="1">
    <citation type="journal article" date="2020" name="Stud. Mycol.">
        <title>101 Dothideomycetes genomes: a test case for predicting lifestyles and emergence of pathogens.</title>
        <authorList>
            <person name="Haridas S."/>
            <person name="Albert R."/>
            <person name="Binder M."/>
            <person name="Bloem J."/>
            <person name="Labutti K."/>
            <person name="Salamov A."/>
            <person name="Andreopoulos B."/>
            <person name="Baker S."/>
            <person name="Barry K."/>
            <person name="Bills G."/>
            <person name="Bluhm B."/>
            <person name="Cannon C."/>
            <person name="Castanera R."/>
            <person name="Culley D."/>
            <person name="Daum C."/>
            <person name="Ezra D."/>
            <person name="Gonzalez J."/>
            <person name="Henrissat B."/>
            <person name="Kuo A."/>
            <person name="Liang C."/>
            <person name="Lipzen A."/>
            <person name="Lutzoni F."/>
            <person name="Magnuson J."/>
            <person name="Mondo S."/>
            <person name="Nolan M."/>
            <person name="Ohm R."/>
            <person name="Pangilinan J."/>
            <person name="Park H.-J."/>
            <person name="Ramirez L."/>
            <person name="Alfaro M."/>
            <person name="Sun H."/>
            <person name="Tritt A."/>
            <person name="Yoshinaga Y."/>
            <person name="Zwiers L.-H."/>
            <person name="Turgeon B."/>
            <person name="Goodwin S."/>
            <person name="Spatafora J."/>
            <person name="Crous P."/>
            <person name="Grigoriev I."/>
        </authorList>
    </citation>
    <scope>NUCLEOTIDE SEQUENCE</scope>
    <source>
        <strain evidence="1">CBS 110217</strain>
    </source>
</reference>
<dbReference type="Proteomes" id="UP000799777">
    <property type="component" value="Unassembled WGS sequence"/>
</dbReference>
<sequence>MPVQHETIAVRIRDAVRTQDQEQDITVRAVFDERYMGVHISENLARALRQSLADGTKEGLWLEEGRSESRRDRLQVQHGLGVDMVLGCDIGQHIEEGRSSVVAPLFPKRNKGK</sequence>
<evidence type="ECO:0000313" key="2">
    <source>
        <dbReference type="Proteomes" id="UP000799777"/>
    </source>
</evidence>
<accession>A0A9P4H726</accession>
<keyword evidence="2" id="KW-1185">Reference proteome</keyword>
<protein>
    <submittedName>
        <fullName evidence="1">Uncharacterized protein</fullName>
    </submittedName>
</protein>
<comment type="caution">
    <text evidence="1">The sequence shown here is derived from an EMBL/GenBank/DDBJ whole genome shotgun (WGS) entry which is preliminary data.</text>
</comment>
<proteinExistence type="predicted"/>
<name>A0A9P4H726_9PLEO</name>
<organism evidence="1 2">
    <name type="scientific">Setomelanomma holmii</name>
    <dbReference type="NCBI Taxonomy" id="210430"/>
    <lineage>
        <taxon>Eukaryota</taxon>
        <taxon>Fungi</taxon>
        <taxon>Dikarya</taxon>
        <taxon>Ascomycota</taxon>
        <taxon>Pezizomycotina</taxon>
        <taxon>Dothideomycetes</taxon>
        <taxon>Pleosporomycetidae</taxon>
        <taxon>Pleosporales</taxon>
        <taxon>Pleosporineae</taxon>
        <taxon>Phaeosphaeriaceae</taxon>
        <taxon>Setomelanomma</taxon>
    </lineage>
</organism>
<dbReference type="EMBL" id="ML978201">
    <property type="protein sequence ID" value="KAF2029411.1"/>
    <property type="molecule type" value="Genomic_DNA"/>
</dbReference>